<dbReference type="CDD" id="cd16936">
    <property type="entry name" value="HATPase_RsbW-like"/>
    <property type="match status" value="1"/>
</dbReference>
<gene>
    <name evidence="2" type="ORF">B1H18_18820</name>
</gene>
<comment type="caution">
    <text evidence="2">The sequence shown here is derived from an EMBL/GenBank/DDBJ whole genome shotgun (WGS) entry which is preliminary data.</text>
</comment>
<dbReference type="InterPro" id="IPR050267">
    <property type="entry name" value="Anti-sigma-factor_SerPK"/>
</dbReference>
<evidence type="ECO:0008006" key="4">
    <source>
        <dbReference type="Google" id="ProtNLM"/>
    </source>
</evidence>
<name>A0A1V4A641_9ACTN</name>
<dbReference type="AlphaFoldDB" id="A0A1V4A641"/>
<evidence type="ECO:0000313" key="3">
    <source>
        <dbReference type="Proteomes" id="UP000190539"/>
    </source>
</evidence>
<dbReference type="Proteomes" id="UP000190539">
    <property type="component" value="Unassembled WGS sequence"/>
</dbReference>
<keyword evidence="3" id="KW-1185">Reference proteome</keyword>
<dbReference type="Gene3D" id="3.30.565.10">
    <property type="entry name" value="Histidine kinase-like ATPase, C-terminal domain"/>
    <property type="match status" value="1"/>
</dbReference>
<evidence type="ECO:0000256" key="1">
    <source>
        <dbReference type="SAM" id="MobiDB-lite"/>
    </source>
</evidence>
<dbReference type="STRING" id="83656.B1H18_18820"/>
<dbReference type="InterPro" id="IPR036890">
    <property type="entry name" value="HATPase_C_sf"/>
</dbReference>
<proteinExistence type="predicted"/>
<dbReference type="RefSeq" id="WP_077969333.1">
    <property type="nucleotide sequence ID" value="NZ_CP045178.1"/>
</dbReference>
<feature type="region of interest" description="Disordered" evidence="1">
    <location>
        <begin position="1"/>
        <end position="20"/>
    </location>
</feature>
<evidence type="ECO:0000313" key="2">
    <source>
        <dbReference type="EMBL" id="OON77301.1"/>
    </source>
</evidence>
<sequence>MNSPPGPPQTQTQGERGHPLRTFTQQLSSTRRGARLARLLAVNQFDAWGWPHRSETSHNAALLVAELASNAVLHADLRGRDFRLHLALDEAVDPARLPSVLRIEVTDARGERLPRTRDQIQAASVPGTTCGAECQAEGGRGLLLVQALSTRWGVRPYPPSGKTVWCELNVPPHL</sequence>
<reference evidence="2 3" key="1">
    <citation type="submission" date="2017-02" db="EMBL/GenBank/DDBJ databases">
        <title>Draft Genome Sequence of Streptomyces tsukubaensis F601, a Producer of the immunosuppressant tacrolimus FK506.</title>
        <authorList>
            <person name="Zong G."/>
            <person name="Zhong C."/>
            <person name="Fu J."/>
            <person name="Qin R."/>
            <person name="Cao G."/>
        </authorList>
    </citation>
    <scope>NUCLEOTIDE SEQUENCE [LARGE SCALE GENOMIC DNA]</scope>
    <source>
        <strain evidence="2 3">F601</strain>
    </source>
</reference>
<protein>
    <recommendedName>
        <fullName evidence="4">ATP-binding protein</fullName>
    </recommendedName>
</protein>
<dbReference type="PANTHER" id="PTHR35526:SF3">
    <property type="entry name" value="ANTI-SIGMA-F FACTOR RSBW"/>
    <property type="match status" value="1"/>
</dbReference>
<dbReference type="EMBL" id="MVFC01000015">
    <property type="protein sequence ID" value="OON77301.1"/>
    <property type="molecule type" value="Genomic_DNA"/>
</dbReference>
<dbReference type="GO" id="GO:0004674">
    <property type="term" value="F:protein serine/threonine kinase activity"/>
    <property type="evidence" value="ECO:0007669"/>
    <property type="project" value="UniProtKB-KW"/>
</dbReference>
<dbReference type="PANTHER" id="PTHR35526">
    <property type="entry name" value="ANTI-SIGMA-F FACTOR RSBW-RELATED"/>
    <property type="match status" value="1"/>
</dbReference>
<accession>A0A1V4A641</accession>
<organism evidence="2 3">
    <name type="scientific">Streptomyces tsukubensis</name>
    <dbReference type="NCBI Taxonomy" id="83656"/>
    <lineage>
        <taxon>Bacteria</taxon>
        <taxon>Bacillati</taxon>
        <taxon>Actinomycetota</taxon>
        <taxon>Actinomycetes</taxon>
        <taxon>Kitasatosporales</taxon>
        <taxon>Streptomycetaceae</taxon>
        <taxon>Streptomyces</taxon>
    </lineage>
</organism>